<dbReference type="Pfam" id="PF08238">
    <property type="entry name" value="Sel1"/>
    <property type="match status" value="2"/>
</dbReference>
<dbReference type="SUPFAM" id="SSF81901">
    <property type="entry name" value="HCP-like"/>
    <property type="match status" value="1"/>
</dbReference>
<dbReference type="RefSeq" id="WP_189378089.1">
    <property type="nucleotide sequence ID" value="NZ_BNAH01000007.1"/>
</dbReference>
<organism evidence="2 3">
    <name type="scientific">Thalassotalea profundi</name>
    <dbReference type="NCBI Taxonomy" id="2036687"/>
    <lineage>
        <taxon>Bacteria</taxon>
        <taxon>Pseudomonadati</taxon>
        <taxon>Pseudomonadota</taxon>
        <taxon>Gammaproteobacteria</taxon>
        <taxon>Alteromonadales</taxon>
        <taxon>Colwelliaceae</taxon>
        <taxon>Thalassotalea</taxon>
    </lineage>
</organism>
<keyword evidence="3" id="KW-1185">Reference proteome</keyword>
<evidence type="ECO:0000313" key="3">
    <source>
        <dbReference type="Proteomes" id="UP000626370"/>
    </source>
</evidence>
<reference evidence="3" key="1">
    <citation type="journal article" date="2019" name="Int. J. Syst. Evol. Microbiol.">
        <title>The Global Catalogue of Microorganisms (GCM) 10K type strain sequencing project: providing services to taxonomists for standard genome sequencing and annotation.</title>
        <authorList>
            <consortium name="The Broad Institute Genomics Platform"/>
            <consortium name="The Broad Institute Genome Sequencing Center for Infectious Disease"/>
            <person name="Wu L."/>
            <person name="Ma J."/>
        </authorList>
    </citation>
    <scope>NUCLEOTIDE SEQUENCE [LARGE SCALE GENOMIC DNA]</scope>
    <source>
        <strain evidence="3">CGMCC 1.15922</strain>
    </source>
</reference>
<dbReference type="Gene3D" id="1.25.40.10">
    <property type="entry name" value="Tetratricopeptide repeat domain"/>
    <property type="match status" value="1"/>
</dbReference>
<dbReference type="InterPro" id="IPR006597">
    <property type="entry name" value="Sel1-like"/>
</dbReference>
<evidence type="ECO:0000313" key="2">
    <source>
        <dbReference type="EMBL" id="GHE90236.1"/>
    </source>
</evidence>
<evidence type="ECO:0000256" key="1">
    <source>
        <dbReference type="SAM" id="Phobius"/>
    </source>
</evidence>
<keyword evidence="1" id="KW-1133">Transmembrane helix</keyword>
<protein>
    <recommendedName>
        <fullName evidence="4">Sel1 repeat family protein</fullName>
    </recommendedName>
</protein>
<dbReference type="SMART" id="SM00671">
    <property type="entry name" value="SEL1"/>
    <property type="match status" value="2"/>
</dbReference>
<dbReference type="InterPro" id="IPR011990">
    <property type="entry name" value="TPR-like_helical_dom_sf"/>
</dbReference>
<dbReference type="EMBL" id="BNAH01000007">
    <property type="protein sequence ID" value="GHE90236.1"/>
    <property type="molecule type" value="Genomic_DNA"/>
</dbReference>
<keyword evidence="1" id="KW-0472">Membrane</keyword>
<feature type="transmembrane region" description="Helical" evidence="1">
    <location>
        <begin position="20"/>
        <end position="38"/>
    </location>
</feature>
<proteinExistence type="predicted"/>
<comment type="caution">
    <text evidence="2">The sequence shown here is derived from an EMBL/GenBank/DDBJ whole genome shotgun (WGS) entry which is preliminary data.</text>
</comment>
<accession>A0ABQ3ISD9</accession>
<keyword evidence="1" id="KW-0812">Transmembrane</keyword>
<dbReference type="Proteomes" id="UP000626370">
    <property type="component" value="Unassembled WGS sequence"/>
</dbReference>
<gene>
    <name evidence="2" type="ORF">GCM10011501_19540</name>
</gene>
<sequence length="291" mass="33720">MYVKAAMKQIKILSFPKLSIPLKIPTLLLFVLGLYLGYLKYSAYQLENHQTLAIISAPKIDDIYFLDFRLLSNKLRPTEKYRIAKVVDITGDIITLVYGSLYYQRKHSAINSIKYGQLSYKDYFETKRYNLPLTKIRNMHQGEIIYLAKRPTRKKLYGNLVSPEIMKPAASPFIYGRSENIKGEAFLIEQHSEINFKTAFELFQQSSELGYVEGQINLAEMYINALYTPKNLNKALFWLKQASLQSSKAAILKYEIICKQVPECNIYNFFKELTNAGVNVKVRKLDFELTK</sequence>
<evidence type="ECO:0008006" key="4">
    <source>
        <dbReference type="Google" id="ProtNLM"/>
    </source>
</evidence>
<name>A0ABQ3ISD9_9GAMM</name>